<dbReference type="GO" id="GO:0004644">
    <property type="term" value="F:phosphoribosylglycinamide formyltransferase activity"/>
    <property type="evidence" value="ECO:0007669"/>
    <property type="project" value="UniProtKB-EC"/>
</dbReference>
<accession>A0ABU1W8Z5</accession>
<keyword evidence="3 4" id="KW-0658">Purine biosynthesis</keyword>
<evidence type="ECO:0000256" key="2">
    <source>
        <dbReference type="ARBA" id="ARBA00022679"/>
    </source>
</evidence>
<evidence type="ECO:0000313" key="6">
    <source>
        <dbReference type="EMBL" id="MDR7133785.1"/>
    </source>
</evidence>
<comment type="function">
    <text evidence="4">Catalyzes the transfer of a formyl group from 10-formyltetrahydrofolate to 5-phospho-ribosyl-glycinamide (GAR), producing 5-phospho-ribosyl-N-formylglycinamide (FGAR) and tetrahydrofolate.</text>
</comment>
<dbReference type="Gene3D" id="3.40.50.170">
    <property type="entry name" value="Formyl transferase, N-terminal domain"/>
    <property type="match status" value="1"/>
</dbReference>
<dbReference type="RefSeq" id="WP_310059001.1">
    <property type="nucleotide sequence ID" value="NZ_JAVDVY010000001.1"/>
</dbReference>
<feature type="binding site" evidence="4">
    <location>
        <position position="107"/>
    </location>
    <ligand>
        <name>(6R)-10-formyltetrahydrofolate</name>
        <dbReference type="ChEBI" id="CHEBI:195366"/>
    </ligand>
</feature>
<dbReference type="SUPFAM" id="SSF53328">
    <property type="entry name" value="Formyltransferase"/>
    <property type="match status" value="1"/>
</dbReference>
<dbReference type="InterPro" id="IPR002376">
    <property type="entry name" value="Formyl_transf_N"/>
</dbReference>
<evidence type="ECO:0000256" key="3">
    <source>
        <dbReference type="ARBA" id="ARBA00022755"/>
    </source>
</evidence>
<dbReference type="InterPro" id="IPR036477">
    <property type="entry name" value="Formyl_transf_N_sf"/>
</dbReference>
<gene>
    <name evidence="4" type="primary">purN</name>
    <name evidence="6" type="ORF">J2X06_000969</name>
</gene>
<proteinExistence type="inferred from homology"/>
<sequence length="223" mass="23670">MLRIAVLASGRGTNLKALMTAIDAGRLNARIVGVFSDRASAGALALAGEAAIAAVSLSPRNYDTRAAYDEALFSRIDDVQPDLIVCAGYMRLLSEHEVQARRGRMINIHPSLLPAFKGLHTHRQALDAGVATHGASVHFVTPELDGGPVIAQAGVPVLAGDDEQTLAARVLGREHPLLVDTVRLLADGRITLGSTGVQLDDVVLHAPLRLGDDNRLQLPHRDP</sequence>
<dbReference type="EMBL" id="JAVDVY010000001">
    <property type="protein sequence ID" value="MDR7133785.1"/>
    <property type="molecule type" value="Genomic_DNA"/>
</dbReference>
<dbReference type="PANTHER" id="PTHR43369:SF2">
    <property type="entry name" value="PHOSPHORIBOSYLGLYCINAMIDE FORMYLTRANSFERASE"/>
    <property type="match status" value="1"/>
</dbReference>
<dbReference type="PANTHER" id="PTHR43369">
    <property type="entry name" value="PHOSPHORIBOSYLGLYCINAMIDE FORMYLTRANSFERASE"/>
    <property type="match status" value="1"/>
</dbReference>
<dbReference type="EC" id="2.1.2.2" evidence="4"/>
<feature type="site" description="Raises pKa of active site His" evidence="4">
    <location>
        <position position="145"/>
    </location>
</feature>
<feature type="active site" description="Proton donor" evidence="4">
    <location>
        <position position="109"/>
    </location>
</feature>
<name>A0ABU1W8Z5_9GAMM</name>
<feature type="domain" description="Formyl transferase N-terminal" evidence="5">
    <location>
        <begin position="3"/>
        <end position="181"/>
    </location>
</feature>
<evidence type="ECO:0000256" key="4">
    <source>
        <dbReference type="HAMAP-Rule" id="MF_01930"/>
    </source>
</evidence>
<comment type="similarity">
    <text evidence="4">Belongs to the GART family.</text>
</comment>
<comment type="catalytic activity">
    <reaction evidence="4">
        <text>N(1)-(5-phospho-beta-D-ribosyl)glycinamide + (6R)-10-formyltetrahydrofolate = N(2)-formyl-N(1)-(5-phospho-beta-D-ribosyl)glycinamide + (6S)-5,6,7,8-tetrahydrofolate + H(+)</text>
        <dbReference type="Rhea" id="RHEA:15053"/>
        <dbReference type="ChEBI" id="CHEBI:15378"/>
        <dbReference type="ChEBI" id="CHEBI:57453"/>
        <dbReference type="ChEBI" id="CHEBI:143788"/>
        <dbReference type="ChEBI" id="CHEBI:147286"/>
        <dbReference type="ChEBI" id="CHEBI:195366"/>
        <dbReference type="EC" id="2.1.2.2"/>
    </reaction>
</comment>
<comment type="pathway">
    <text evidence="1 4">Purine metabolism; IMP biosynthesis via de novo pathway; N(2)-formyl-N(1)-(5-phospho-D-ribosyl)glycinamide from N(1)-(5-phospho-D-ribosyl)glycinamide (10-formyl THF route): step 1/1.</text>
</comment>
<keyword evidence="7" id="KW-1185">Reference proteome</keyword>
<evidence type="ECO:0000256" key="1">
    <source>
        <dbReference type="ARBA" id="ARBA00005054"/>
    </source>
</evidence>
<dbReference type="InterPro" id="IPR004607">
    <property type="entry name" value="GART"/>
</dbReference>
<keyword evidence="2 4" id="KW-0808">Transferase</keyword>
<comment type="caution">
    <text evidence="6">The sequence shown here is derived from an EMBL/GenBank/DDBJ whole genome shotgun (WGS) entry which is preliminary data.</text>
</comment>
<protein>
    <recommendedName>
        <fullName evidence="4">Phosphoribosylglycinamide formyltransferase</fullName>
        <ecNumber evidence="4">2.1.2.2</ecNumber>
    </recommendedName>
    <alternativeName>
        <fullName evidence="4">5'-phosphoribosylglycinamide transformylase</fullName>
    </alternativeName>
    <alternativeName>
        <fullName evidence="4">GAR transformylase</fullName>
        <shortName evidence="4">GART</shortName>
    </alternativeName>
</protein>
<feature type="binding site" evidence="4">
    <location>
        <begin position="12"/>
        <end position="14"/>
    </location>
    <ligand>
        <name>N(1)-(5-phospho-beta-D-ribosyl)glycinamide</name>
        <dbReference type="ChEBI" id="CHEBI:143788"/>
    </ligand>
</feature>
<organism evidence="6 7">
    <name type="scientific">Lysobacter niastensis</name>
    <dbReference type="NCBI Taxonomy" id="380629"/>
    <lineage>
        <taxon>Bacteria</taxon>
        <taxon>Pseudomonadati</taxon>
        <taxon>Pseudomonadota</taxon>
        <taxon>Gammaproteobacteria</taxon>
        <taxon>Lysobacterales</taxon>
        <taxon>Lysobacteraceae</taxon>
        <taxon>Lysobacter</taxon>
    </lineage>
</organism>
<evidence type="ECO:0000259" key="5">
    <source>
        <dbReference type="Pfam" id="PF00551"/>
    </source>
</evidence>
<feature type="binding site" evidence="4">
    <location>
        <begin position="90"/>
        <end position="93"/>
    </location>
    <ligand>
        <name>(6R)-10-formyltetrahydrofolate</name>
        <dbReference type="ChEBI" id="CHEBI:195366"/>
    </ligand>
</feature>
<dbReference type="NCBIfam" id="TIGR00639">
    <property type="entry name" value="PurN"/>
    <property type="match status" value="1"/>
</dbReference>
<evidence type="ECO:0000313" key="7">
    <source>
        <dbReference type="Proteomes" id="UP001251524"/>
    </source>
</evidence>
<dbReference type="Proteomes" id="UP001251524">
    <property type="component" value="Unassembled WGS sequence"/>
</dbReference>
<dbReference type="HAMAP" id="MF_01930">
    <property type="entry name" value="PurN"/>
    <property type="match status" value="1"/>
</dbReference>
<reference evidence="6 7" key="1">
    <citation type="submission" date="2023-07" db="EMBL/GenBank/DDBJ databases">
        <title>Sorghum-associated microbial communities from plants grown in Nebraska, USA.</title>
        <authorList>
            <person name="Schachtman D."/>
        </authorList>
    </citation>
    <scope>NUCLEOTIDE SEQUENCE [LARGE SCALE GENOMIC DNA]</scope>
    <source>
        <strain evidence="6 7">BE198</strain>
    </source>
</reference>
<dbReference type="CDD" id="cd08645">
    <property type="entry name" value="FMT_core_GART"/>
    <property type="match status" value="1"/>
</dbReference>
<feature type="binding site" evidence="4">
    <location>
        <position position="65"/>
    </location>
    <ligand>
        <name>(6R)-10-formyltetrahydrofolate</name>
        <dbReference type="ChEBI" id="CHEBI:195366"/>
    </ligand>
</feature>
<dbReference type="Pfam" id="PF00551">
    <property type="entry name" value="Formyl_trans_N"/>
    <property type="match status" value="1"/>
</dbReference>